<dbReference type="eggNOG" id="COG1196">
    <property type="taxonomic scope" value="Bacteria"/>
</dbReference>
<dbReference type="EMBL" id="CP002353">
    <property type="protein sequence ID" value="ADV63234.1"/>
    <property type="molecule type" value="Genomic_DNA"/>
</dbReference>
<evidence type="ECO:0000256" key="2">
    <source>
        <dbReference type="SAM" id="MobiDB-lite"/>
    </source>
</evidence>
<proteinExistence type="predicted"/>
<protein>
    <submittedName>
        <fullName evidence="3">Uncharacterized protein</fullName>
    </submittedName>
</protein>
<accession>E8QZU3</accession>
<dbReference type="InParanoid" id="E8QZU3"/>
<sequence length="628" mass="72694">MSGMSHLGLGNSSGSPLGEDPMQQETLSLLQEEIAFLEHEIRLRDEALDHLRRKLEEEKGLDHTADRKLSELTEELERREESIRELFEELRLIEEAEVARENDLDELRRYIDELEVQITADDKRRFVELLDQVEQERKRAEALRLANETERRSWEAQRRSLEEQLAELRAQTSSQAPSALPPNHPDLLALEEENRLLKLRIQELNRDSAAAAELHAVRSKFETVRARLDRSHVEVERLAAHRDLDGKSLELELELEAERRRGEALRQSFETERRNWELQRKLNEEEVQRLRAQLAEIAKSTEAQVHHALAALEDENRAIRQRCQELTRNSATAAELEAVRRDLEAVRSQLDAAQEEVQRLVEARDQDTRNIQVQLELERLKSDALRQARDSQRKTWDQQRRALEEEVKRLREELAAAATRNTPDSAELVAALEQENQMLRDRLRDQGTAEHIRVELEAVRLELRSAQAQLDQAHQENQRLTQLQEQERAHFQTLMEQQKQAMEADRHAIAVRVKTLENQNQQLRRQLDEAATLGQSKLNATIEVLEEEVRQLRAKLARHEPEQYAPAPAPNPVAPLLDLKSVRAKLDKSQEEIQRRMYKLSQLRGIHRRLSSANASTNGSSGHPSSSA</sequence>
<organism evidence="3 4">
    <name type="scientific">Isosphaera pallida (strain ATCC 43644 / DSM 9630 / IS1B)</name>
    <dbReference type="NCBI Taxonomy" id="575540"/>
    <lineage>
        <taxon>Bacteria</taxon>
        <taxon>Pseudomonadati</taxon>
        <taxon>Planctomycetota</taxon>
        <taxon>Planctomycetia</taxon>
        <taxon>Isosphaerales</taxon>
        <taxon>Isosphaeraceae</taxon>
        <taxon>Isosphaera</taxon>
    </lineage>
</organism>
<dbReference type="AlphaFoldDB" id="E8QZU3"/>
<keyword evidence="1" id="KW-0175">Coiled coil</keyword>
<dbReference type="RefSeq" id="WP_013565522.1">
    <property type="nucleotide sequence ID" value="NC_014962.1"/>
</dbReference>
<evidence type="ECO:0000313" key="3">
    <source>
        <dbReference type="EMBL" id="ADV63234.1"/>
    </source>
</evidence>
<dbReference type="STRING" id="575540.Isop_2664"/>
<dbReference type="HOGENOM" id="CLU_435322_0_0_0"/>
<evidence type="ECO:0000256" key="1">
    <source>
        <dbReference type="SAM" id="Coils"/>
    </source>
</evidence>
<feature type="coiled-coil region" evidence="1">
    <location>
        <begin position="273"/>
        <end position="562"/>
    </location>
</feature>
<evidence type="ECO:0000313" key="4">
    <source>
        <dbReference type="Proteomes" id="UP000008631"/>
    </source>
</evidence>
<dbReference type="KEGG" id="ipa:Isop_2664"/>
<gene>
    <name evidence="3" type="ordered locus">Isop_2664</name>
</gene>
<reference key="1">
    <citation type="submission" date="2010-11" db="EMBL/GenBank/DDBJ databases">
        <title>The complete sequence of chromosome of Isophaera pallida ATCC 43644.</title>
        <authorList>
            <consortium name="US DOE Joint Genome Institute (JGI-PGF)"/>
            <person name="Lucas S."/>
            <person name="Copeland A."/>
            <person name="Lapidus A."/>
            <person name="Bruce D."/>
            <person name="Goodwin L."/>
            <person name="Pitluck S."/>
            <person name="Kyrpides N."/>
            <person name="Mavromatis K."/>
            <person name="Pagani I."/>
            <person name="Ivanova N."/>
            <person name="Saunders E."/>
            <person name="Brettin T."/>
            <person name="Detter J.C."/>
            <person name="Han C."/>
            <person name="Tapia R."/>
            <person name="Land M."/>
            <person name="Hauser L."/>
            <person name="Markowitz V."/>
            <person name="Cheng J.-F."/>
            <person name="Hugenholtz P."/>
            <person name="Woyke T."/>
            <person name="Wu D."/>
            <person name="Eisen J.A."/>
        </authorList>
    </citation>
    <scope>NUCLEOTIDE SEQUENCE</scope>
    <source>
        <strain>ATCC 43644</strain>
    </source>
</reference>
<keyword evidence="4" id="KW-1185">Reference proteome</keyword>
<feature type="region of interest" description="Disordered" evidence="2">
    <location>
        <begin position="1"/>
        <end position="21"/>
    </location>
</feature>
<feature type="coiled-coil region" evidence="1">
    <location>
        <begin position="69"/>
        <end position="207"/>
    </location>
</feature>
<reference evidence="3 4" key="2">
    <citation type="journal article" date="2011" name="Stand. Genomic Sci.">
        <title>Complete genome sequence of Isosphaera pallida type strain (IS1B).</title>
        <authorList>
            <consortium name="US DOE Joint Genome Institute (JGI-PGF)"/>
            <person name="Goker M."/>
            <person name="Cleland D."/>
            <person name="Saunders E."/>
            <person name="Lapidus A."/>
            <person name="Nolan M."/>
            <person name="Lucas S."/>
            <person name="Hammon N."/>
            <person name="Deshpande S."/>
            <person name="Cheng J.F."/>
            <person name="Tapia R."/>
            <person name="Han C."/>
            <person name="Goodwin L."/>
            <person name="Pitluck S."/>
            <person name="Liolios K."/>
            <person name="Pagani I."/>
            <person name="Ivanova N."/>
            <person name="Mavromatis K."/>
            <person name="Pati A."/>
            <person name="Chen A."/>
            <person name="Palaniappan K."/>
            <person name="Land M."/>
            <person name="Hauser L."/>
            <person name="Chang Y.J."/>
            <person name="Jeffries C.D."/>
            <person name="Detter J.C."/>
            <person name="Beck B."/>
            <person name="Woyke T."/>
            <person name="Bristow J."/>
            <person name="Eisen J.A."/>
            <person name="Markowitz V."/>
            <person name="Hugenholtz P."/>
            <person name="Kyrpides N.C."/>
            <person name="Klenk H.P."/>
        </authorList>
    </citation>
    <scope>NUCLEOTIDE SEQUENCE [LARGE SCALE GENOMIC DNA]</scope>
    <source>
        <strain evidence="4">ATCC 43644 / DSM 9630 / IS1B</strain>
    </source>
</reference>
<dbReference type="Proteomes" id="UP000008631">
    <property type="component" value="Chromosome"/>
</dbReference>
<name>E8QZU3_ISOPI</name>
<feature type="compositionally biased region" description="Low complexity" evidence="2">
    <location>
        <begin position="1"/>
        <end position="18"/>
    </location>
</feature>